<name>A0ABU5TUL2_9CYAN</name>
<evidence type="ECO:0000259" key="1">
    <source>
        <dbReference type="Pfam" id="PF12323"/>
    </source>
</evidence>
<dbReference type="EMBL" id="JAYGHT010000003">
    <property type="protein sequence ID" value="MEA5517693.1"/>
    <property type="molecule type" value="Genomic_DNA"/>
</dbReference>
<proteinExistence type="predicted"/>
<protein>
    <submittedName>
        <fullName evidence="2">Helix-turn-helix domain-containing protein</fullName>
    </submittedName>
</protein>
<reference evidence="2 3" key="1">
    <citation type="submission" date="2023-12" db="EMBL/GenBank/DDBJ databases">
        <title>Baltic Sea Cyanobacteria.</title>
        <authorList>
            <person name="Delbaje E."/>
            <person name="Fewer D.P."/>
            <person name="Shishido T.K."/>
        </authorList>
    </citation>
    <scope>NUCLEOTIDE SEQUENCE [LARGE SCALE GENOMIC DNA]</scope>
    <source>
        <strain evidence="2 3">CCNP 1315</strain>
    </source>
</reference>
<keyword evidence="3" id="KW-1185">Reference proteome</keyword>
<dbReference type="InterPro" id="IPR021027">
    <property type="entry name" value="Transposase_put_HTH"/>
</dbReference>
<dbReference type="RefSeq" id="WP_323274036.1">
    <property type="nucleotide sequence ID" value="NZ_JAYGHT010000003.1"/>
</dbReference>
<dbReference type="Pfam" id="PF12323">
    <property type="entry name" value="HTH_OrfB_IS605"/>
    <property type="match status" value="1"/>
</dbReference>
<organism evidence="2 3">
    <name type="scientific">Limnoraphis robusta CCNP1315</name>
    <dbReference type="NCBI Taxonomy" id="3110306"/>
    <lineage>
        <taxon>Bacteria</taxon>
        <taxon>Bacillati</taxon>
        <taxon>Cyanobacteriota</taxon>
        <taxon>Cyanophyceae</taxon>
        <taxon>Oscillatoriophycideae</taxon>
        <taxon>Oscillatoriales</taxon>
        <taxon>Sirenicapillariaceae</taxon>
        <taxon>Limnoraphis</taxon>
    </lineage>
</organism>
<dbReference type="Proteomes" id="UP001301728">
    <property type="component" value="Unassembled WGS sequence"/>
</dbReference>
<evidence type="ECO:0000313" key="2">
    <source>
        <dbReference type="EMBL" id="MEA5517693.1"/>
    </source>
</evidence>
<gene>
    <name evidence="2" type="ORF">VB854_01890</name>
</gene>
<feature type="domain" description="Transposase putative helix-turn-helix" evidence="1">
    <location>
        <begin position="1"/>
        <end position="28"/>
    </location>
</feature>
<evidence type="ECO:0000313" key="3">
    <source>
        <dbReference type="Proteomes" id="UP001301728"/>
    </source>
</evidence>
<accession>A0ABU5TUL2</accession>
<sequence>MLKATKVRLYPTPEQELALAKSFGCARWYQTGTVRASSILF</sequence>
<comment type="caution">
    <text evidence="2">The sequence shown here is derived from an EMBL/GenBank/DDBJ whole genome shotgun (WGS) entry which is preliminary data.</text>
</comment>